<dbReference type="EMBL" id="CAJOBH010120076">
    <property type="protein sequence ID" value="CAF4707142.1"/>
    <property type="molecule type" value="Genomic_DNA"/>
</dbReference>
<gene>
    <name evidence="2" type="ORF">BYL167_LOCUS44328</name>
    <name evidence="1" type="ORF">GIL414_LOCUS41703</name>
</gene>
<dbReference type="Proteomes" id="UP000681967">
    <property type="component" value="Unassembled WGS sequence"/>
</dbReference>
<protein>
    <submittedName>
        <fullName evidence="1">Uncharacterized protein</fullName>
    </submittedName>
</protein>
<organism evidence="1 3">
    <name type="scientific">Rotaria magnacalcarata</name>
    <dbReference type="NCBI Taxonomy" id="392030"/>
    <lineage>
        <taxon>Eukaryota</taxon>
        <taxon>Metazoa</taxon>
        <taxon>Spiralia</taxon>
        <taxon>Gnathifera</taxon>
        <taxon>Rotifera</taxon>
        <taxon>Eurotatoria</taxon>
        <taxon>Bdelloidea</taxon>
        <taxon>Philodinida</taxon>
        <taxon>Philodinidae</taxon>
        <taxon>Rotaria</taxon>
    </lineage>
</organism>
<dbReference type="EMBL" id="CAJOBJ010118821">
    <property type="protein sequence ID" value="CAF4666342.1"/>
    <property type="molecule type" value="Genomic_DNA"/>
</dbReference>
<name>A0A8S2ZW33_9BILA</name>
<comment type="caution">
    <text evidence="1">The sequence shown here is derived from an EMBL/GenBank/DDBJ whole genome shotgun (WGS) entry which is preliminary data.</text>
</comment>
<accession>A0A8S2ZW33</accession>
<reference evidence="1" key="1">
    <citation type="submission" date="2021-02" db="EMBL/GenBank/DDBJ databases">
        <authorList>
            <person name="Nowell W R."/>
        </authorList>
    </citation>
    <scope>NUCLEOTIDE SEQUENCE</scope>
</reference>
<dbReference type="AlphaFoldDB" id="A0A8S2ZW33"/>
<evidence type="ECO:0000313" key="3">
    <source>
        <dbReference type="Proteomes" id="UP000681720"/>
    </source>
</evidence>
<sequence>PQEICVELKMCTEVLLEKLDPMRITTSDSIMSHEIIVYIENEICAKFGPLSKLVGFYL</sequence>
<proteinExistence type="predicted"/>
<evidence type="ECO:0000313" key="2">
    <source>
        <dbReference type="EMBL" id="CAF4707142.1"/>
    </source>
</evidence>
<feature type="non-terminal residue" evidence="1">
    <location>
        <position position="1"/>
    </location>
</feature>
<dbReference type="Proteomes" id="UP000681720">
    <property type="component" value="Unassembled WGS sequence"/>
</dbReference>
<evidence type="ECO:0000313" key="1">
    <source>
        <dbReference type="EMBL" id="CAF4666342.1"/>
    </source>
</evidence>